<feature type="repeat" description="PPR" evidence="2">
    <location>
        <begin position="48"/>
        <end position="83"/>
    </location>
</feature>
<dbReference type="OrthoDB" id="1851890at2759"/>
<evidence type="ECO:0000313" key="3">
    <source>
        <dbReference type="EMBL" id="GFS38921.1"/>
    </source>
</evidence>
<dbReference type="NCBIfam" id="TIGR00756">
    <property type="entry name" value="PPR"/>
    <property type="match status" value="1"/>
</dbReference>
<sequence length="235" mass="26526">MRLRCLRELGRKHVGEWTAMLSGLAMHGLGTQLVEEFEVMIGSGVKPNAVTFVSLLSGCTHSGLVNEGMRYFERMASDFGIEPAIEHYGCVVDLLGRAGFIDQAYHFIRNMPVEANAAIWGALLNACRIYKNVKIGEVTVKWLISDEPWNRALYMVLLGLYRETGRWDEMEKVEEEMKKVGVRKRPGCSLIEVNGICHEFVVGDKSHPHTFEVCSDLANAIADFNKNIEFFEIPR</sequence>
<protein>
    <submittedName>
        <fullName evidence="3">Tetratricopeptide repeat (TPR)-like superfamily protein</fullName>
    </submittedName>
</protein>
<proteinExistence type="predicted"/>
<evidence type="ECO:0000256" key="1">
    <source>
        <dbReference type="ARBA" id="ARBA00022737"/>
    </source>
</evidence>
<keyword evidence="4" id="KW-1185">Reference proteome</keyword>
<dbReference type="InterPro" id="IPR046960">
    <property type="entry name" value="PPR_At4g14850-like_plant"/>
</dbReference>
<evidence type="ECO:0000313" key="4">
    <source>
        <dbReference type="Proteomes" id="UP000585474"/>
    </source>
</evidence>
<reference evidence="4" key="1">
    <citation type="submission" date="2019-07" db="EMBL/GenBank/DDBJ databases">
        <title>De Novo Assembly of kiwifruit Actinidia rufa.</title>
        <authorList>
            <person name="Sugita-Konishi S."/>
            <person name="Sato K."/>
            <person name="Mori E."/>
            <person name="Abe Y."/>
            <person name="Kisaki G."/>
            <person name="Hamano K."/>
            <person name="Suezawa K."/>
            <person name="Otani M."/>
            <person name="Fukuda T."/>
            <person name="Manabe T."/>
            <person name="Gomi K."/>
            <person name="Tabuchi M."/>
            <person name="Akimitsu K."/>
            <person name="Kataoka I."/>
        </authorList>
    </citation>
    <scope>NUCLEOTIDE SEQUENCE [LARGE SCALE GENOMIC DNA]</scope>
    <source>
        <strain evidence="4">cv. Fuchu</strain>
    </source>
</reference>
<dbReference type="AlphaFoldDB" id="A0A7J0DND1"/>
<dbReference type="Pfam" id="PF20431">
    <property type="entry name" value="E_motif"/>
    <property type="match status" value="1"/>
</dbReference>
<dbReference type="PROSITE" id="PS51375">
    <property type="entry name" value="PPR"/>
    <property type="match status" value="2"/>
</dbReference>
<gene>
    <name evidence="3" type="ORF">Acr_00g0060200</name>
</gene>
<organism evidence="3 4">
    <name type="scientific">Actinidia rufa</name>
    <dbReference type="NCBI Taxonomy" id="165716"/>
    <lineage>
        <taxon>Eukaryota</taxon>
        <taxon>Viridiplantae</taxon>
        <taxon>Streptophyta</taxon>
        <taxon>Embryophyta</taxon>
        <taxon>Tracheophyta</taxon>
        <taxon>Spermatophyta</taxon>
        <taxon>Magnoliopsida</taxon>
        <taxon>eudicotyledons</taxon>
        <taxon>Gunneridae</taxon>
        <taxon>Pentapetalae</taxon>
        <taxon>asterids</taxon>
        <taxon>Ericales</taxon>
        <taxon>Actinidiaceae</taxon>
        <taxon>Actinidia</taxon>
    </lineage>
</organism>
<evidence type="ECO:0000256" key="2">
    <source>
        <dbReference type="PROSITE-ProRule" id="PRU00708"/>
    </source>
</evidence>
<dbReference type="InterPro" id="IPR046848">
    <property type="entry name" value="E_motif"/>
</dbReference>
<dbReference type="GO" id="GO:0003723">
    <property type="term" value="F:RNA binding"/>
    <property type="evidence" value="ECO:0007669"/>
    <property type="project" value="InterPro"/>
</dbReference>
<dbReference type="EMBL" id="BJWL01000319">
    <property type="protein sequence ID" value="GFS38921.1"/>
    <property type="molecule type" value="Genomic_DNA"/>
</dbReference>
<dbReference type="Pfam" id="PF01535">
    <property type="entry name" value="PPR"/>
    <property type="match status" value="1"/>
</dbReference>
<name>A0A7J0DND1_9ERIC</name>
<dbReference type="PANTHER" id="PTHR47926">
    <property type="entry name" value="PENTATRICOPEPTIDE REPEAT-CONTAINING PROTEIN"/>
    <property type="match status" value="1"/>
</dbReference>
<dbReference type="GO" id="GO:0009451">
    <property type="term" value="P:RNA modification"/>
    <property type="evidence" value="ECO:0007669"/>
    <property type="project" value="InterPro"/>
</dbReference>
<keyword evidence="1" id="KW-0677">Repeat</keyword>
<dbReference type="InterPro" id="IPR011990">
    <property type="entry name" value="TPR-like_helical_dom_sf"/>
</dbReference>
<dbReference type="Gene3D" id="1.25.40.10">
    <property type="entry name" value="Tetratricopeptide repeat domain"/>
    <property type="match status" value="1"/>
</dbReference>
<feature type="repeat" description="PPR" evidence="2">
    <location>
        <begin position="150"/>
        <end position="184"/>
    </location>
</feature>
<dbReference type="Proteomes" id="UP000585474">
    <property type="component" value="Unassembled WGS sequence"/>
</dbReference>
<dbReference type="FunFam" id="1.25.40.10:FF:000242">
    <property type="entry name" value="Pentatricopeptide repeat-containing protein"/>
    <property type="match status" value="1"/>
</dbReference>
<dbReference type="InterPro" id="IPR002885">
    <property type="entry name" value="PPR_rpt"/>
</dbReference>
<comment type="caution">
    <text evidence="3">The sequence shown here is derived from an EMBL/GenBank/DDBJ whole genome shotgun (WGS) entry which is preliminary data.</text>
</comment>
<accession>A0A7J0DND1</accession>